<accession>A0A0M0JTQ8</accession>
<feature type="compositionally biased region" description="Acidic residues" evidence="2">
    <location>
        <begin position="53"/>
        <end position="70"/>
    </location>
</feature>
<keyword evidence="1" id="KW-0175">Coiled coil</keyword>
<evidence type="ECO:0000313" key="4">
    <source>
        <dbReference type="Proteomes" id="UP000037460"/>
    </source>
</evidence>
<keyword evidence="4" id="KW-1185">Reference proteome</keyword>
<sequence length="217" mass="23593">MAPQAFPSFSLQPPSPLRERTPGERPTELHLTAMLPSGDFSMLAAPQAYSDSEGADPLEALDDDDDDVDEAHDEGALDRALEGLHDEVYEGEAPYDDEAFADEADEAGSSCTEAGALAAEDDVQQLQAQWEAQRLPQLEAQLREELTAQLEASLHETLRSQWEAEHDAALVELRERIEAAQAEAAEARFHEQLAEADAARVRAEDAVAQVADEAEAT</sequence>
<evidence type="ECO:0000313" key="3">
    <source>
        <dbReference type="EMBL" id="KOO29732.1"/>
    </source>
</evidence>
<reference evidence="4" key="1">
    <citation type="journal article" date="2015" name="PLoS Genet.">
        <title>Genome Sequence and Transcriptome Analyses of Chrysochromulina tobin: Metabolic Tools for Enhanced Algal Fitness in the Prominent Order Prymnesiales (Haptophyceae).</title>
        <authorList>
            <person name="Hovde B.T."/>
            <person name="Deodato C.R."/>
            <person name="Hunsperger H.M."/>
            <person name="Ryken S.A."/>
            <person name="Yost W."/>
            <person name="Jha R.K."/>
            <person name="Patterson J."/>
            <person name="Monnat R.J. Jr."/>
            <person name="Barlow S.B."/>
            <person name="Starkenburg S.R."/>
            <person name="Cattolico R.A."/>
        </authorList>
    </citation>
    <scope>NUCLEOTIDE SEQUENCE</scope>
    <source>
        <strain evidence="4">CCMP291</strain>
    </source>
</reference>
<feature type="region of interest" description="Disordered" evidence="2">
    <location>
        <begin position="1"/>
        <end position="26"/>
    </location>
</feature>
<feature type="compositionally biased region" description="Low complexity" evidence="2">
    <location>
        <begin position="1"/>
        <end position="12"/>
    </location>
</feature>
<organism evidence="3 4">
    <name type="scientific">Chrysochromulina tobinii</name>
    <dbReference type="NCBI Taxonomy" id="1460289"/>
    <lineage>
        <taxon>Eukaryota</taxon>
        <taxon>Haptista</taxon>
        <taxon>Haptophyta</taxon>
        <taxon>Prymnesiophyceae</taxon>
        <taxon>Prymnesiales</taxon>
        <taxon>Chrysochromulinaceae</taxon>
        <taxon>Chrysochromulina</taxon>
    </lineage>
</organism>
<dbReference type="EMBL" id="JWZX01002370">
    <property type="protein sequence ID" value="KOO29732.1"/>
    <property type="molecule type" value="Genomic_DNA"/>
</dbReference>
<comment type="caution">
    <text evidence="3">The sequence shown here is derived from an EMBL/GenBank/DDBJ whole genome shotgun (WGS) entry which is preliminary data.</text>
</comment>
<proteinExistence type="predicted"/>
<dbReference type="Proteomes" id="UP000037460">
    <property type="component" value="Unassembled WGS sequence"/>
</dbReference>
<gene>
    <name evidence="3" type="ORF">Ctob_011726</name>
</gene>
<dbReference type="AlphaFoldDB" id="A0A0M0JTQ8"/>
<name>A0A0M0JTQ8_9EUKA</name>
<evidence type="ECO:0000256" key="1">
    <source>
        <dbReference type="SAM" id="Coils"/>
    </source>
</evidence>
<feature type="region of interest" description="Disordered" evidence="2">
    <location>
        <begin position="42"/>
        <end position="70"/>
    </location>
</feature>
<feature type="coiled-coil region" evidence="1">
    <location>
        <begin position="163"/>
        <end position="213"/>
    </location>
</feature>
<evidence type="ECO:0000256" key="2">
    <source>
        <dbReference type="SAM" id="MobiDB-lite"/>
    </source>
</evidence>
<protein>
    <submittedName>
        <fullName evidence="3">Uncharacterized protein</fullName>
    </submittedName>
</protein>
<feature type="compositionally biased region" description="Basic and acidic residues" evidence="2">
    <location>
        <begin position="17"/>
        <end position="26"/>
    </location>
</feature>